<proteinExistence type="predicted"/>
<dbReference type="Proteomes" id="UP001331761">
    <property type="component" value="Unassembled WGS sequence"/>
</dbReference>
<dbReference type="AlphaFoldDB" id="A0AAN8FRS1"/>
<keyword evidence="3" id="KW-1185">Reference proteome</keyword>
<name>A0AAN8FRS1_TRICO</name>
<evidence type="ECO:0000256" key="1">
    <source>
        <dbReference type="SAM" id="SignalP"/>
    </source>
</evidence>
<protein>
    <recommendedName>
        <fullName evidence="4">DUF148 domain-containing protein</fullName>
    </recommendedName>
</protein>
<keyword evidence="1" id="KW-0732">Signal</keyword>
<evidence type="ECO:0008006" key="4">
    <source>
        <dbReference type="Google" id="ProtNLM"/>
    </source>
</evidence>
<organism evidence="2 3">
    <name type="scientific">Trichostrongylus colubriformis</name>
    <name type="common">Black scour worm</name>
    <dbReference type="NCBI Taxonomy" id="6319"/>
    <lineage>
        <taxon>Eukaryota</taxon>
        <taxon>Metazoa</taxon>
        <taxon>Ecdysozoa</taxon>
        <taxon>Nematoda</taxon>
        <taxon>Chromadorea</taxon>
        <taxon>Rhabditida</taxon>
        <taxon>Rhabditina</taxon>
        <taxon>Rhabditomorpha</taxon>
        <taxon>Strongyloidea</taxon>
        <taxon>Trichostrongylidae</taxon>
        <taxon>Trichostrongylus</taxon>
    </lineage>
</organism>
<sequence>MKIALAILVTAYAVLLVLGGHHSSESGERPPPPEFLNTVNDTVRKEFWEIVKNRALPPEEKKASVLEWGKKYNLETQAQQHEAMIEEWRKTHPMPL</sequence>
<feature type="signal peptide" evidence="1">
    <location>
        <begin position="1"/>
        <end position="19"/>
    </location>
</feature>
<accession>A0AAN8FRS1</accession>
<evidence type="ECO:0000313" key="2">
    <source>
        <dbReference type="EMBL" id="KAK5984581.1"/>
    </source>
</evidence>
<comment type="caution">
    <text evidence="2">The sequence shown here is derived from an EMBL/GenBank/DDBJ whole genome shotgun (WGS) entry which is preliminary data.</text>
</comment>
<evidence type="ECO:0000313" key="3">
    <source>
        <dbReference type="Proteomes" id="UP001331761"/>
    </source>
</evidence>
<reference evidence="2 3" key="1">
    <citation type="submission" date="2019-10" db="EMBL/GenBank/DDBJ databases">
        <title>Assembly and Annotation for the nematode Trichostrongylus colubriformis.</title>
        <authorList>
            <person name="Martin J."/>
        </authorList>
    </citation>
    <scope>NUCLEOTIDE SEQUENCE [LARGE SCALE GENOMIC DNA]</scope>
    <source>
        <strain evidence="2">G859</strain>
        <tissue evidence="2">Whole worm</tissue>
    </source>
</reference>
<dbReference type="EMBL" id="WIXE01002704">
    <property type="protein sequence ID" value="KAK5984581.1"/>
    <property type="molecule type" value="Genomic_DNA"/>
</dbReference>
<gene>
    <name evidence="2" type="ORF">GCK32_019996</name>
</gene>
<feature type="chain" id="PRO_5043042777" description="DUF148 domain-containing protein" evidence="1">
    <location>
        <begin position="20"/>
        <end position="96"/>
    </location>
</feature>